<dbReference type="InterPro" id="IPR015168">
    <property type="entry name" value="SsuA/THI5"/>
</dbReference>
<sequence length="336" mass="35561">MPPRRLRRSRSGSRRSRPGARRLAGRLTAIVAVAVLVLAGCDSGGTPHPADGPQRLTVAALPLTDSAALYLARDRGLFAKEGLDVRLQPVQQSIQALPALLKGQVDVIASANYVTYFQAYEKGTLDLRILAEGVRIAPHMMDVLVPKDSALKSPADLVGKKVAVAVLNNVQSLTLNAILDARHAGRPVYRQILFPQMGAALQRSQVDAVHAVEPFDTAIQGELGARVLLDGGSGPANGLPASGYVTTAAFVKKNPKAAAGFRRAVEAASKLAAGNPAAVRTELPKYAKVTADQAASIHLPAYPPTADPAALRRLVRLMRTQGLLTKDFDPAPLLVR</sequence>
<dbReference type="Pfam" id="PF09084">
    <property type="entry name" value="NMT1"/>
    <property type="match status" value="1"/>
</dbReference>
<dbReference type="Gene3D" id="3.40.190.10">
    <property type="entry name" value="Periplasmic binding protein-like II"/>
    <property type="match status" value="2"/>
</dbReference>
<protein>
    <submittedName>
        <fullName evidence="5">ABC transporter substrate-binding protein</fullName>
    </submittedName>
</protein>
<name>A0AB39QQ59_9ACTN</name>
<dbReference type="AlphaFoldDB" id="A0AB39QQ59"/>
<comment type="similarity">
    <text evidence="2">Belongs to the bacterial solute-binding protein SsuA/TauA family.</text>
</comment>
<dbReference type="EMBL" id="CP163441">
    <property type="protein sequence ID" value="XDQ44366.1"/>
    <property type="molecule type" value="Genomic_DNA"/>
</dbReference>
<evidence type="ECO:0000256" key="1">
    <source>
        <dbReference type="ARBA" id="ARBA00004418"/>
    </source>
</evidence>
<dbReference type="GO" id="GO:0042597">
    <property type="term" value="C:periplasmic space"/>
    <property type="evidence" value="ECO:0007669"/>
    <property type="project" value="UniProtKB-SubCell"/>
</dbReference>
<dbReference type="PANTHER" id="PTHR30024">
    <property type="entry name" value="ALIPHATIC SULFONATES-BINDING PROTEIN-RELATED"/>
    <property type="match status" value="1"/>
</dbReference>
<reference evidence="5" key="1">
    <citation type="submission" date="2024-07" db="EMBL/GenBank/DDBJ databases">
        <authorList>
            <person name="Yu S.T."/>
        </authorList>
    </citation>
    <scope>NUCLEOTIDE SEQUENCE</scope>
    <source>
        <strain evidence="5">R39</strain>
    </source>
</reference>
<organism evidence="5">
    <name type="scientific">Streptomyces sp. R39</name>
    <dbReference type="NCBI Taxonomy" id="3238631"/>
    <lineage>
        <taxon>Bacteria</taxon>
        <taxon>Bacillati</taxon>
        <taxon>Actinomycetota</taxon>
        <taxon>Actinomycetes</taxon>
        <taxon>Kitasatosporales</taxon>
        <taxon>Streptomycetaceae</taxon>
        <taxon>Streptomyces</taxon>
    </lineage>
</organism>
<evidence type="ECO:0000256" key="3">
    <source>
        <dbReference type="ARBA" id="ARBA00022729"/>
    </source>
</evidence>
<gene>
    <name evidence="5" type="ORF">AB5J52_20065</name>
</gene>
<dbReference type="PANTHER" id="PTHR30024:SF47">
    <property type="entry name" value="TAURINE-BINDING PERIPLASMIC PROTEIN"/>
    <property type="match status" value="1"/>
</dbReference>
<evidence type="ECO:0000313" key="5">
    <source>
        <dbReference type="EMBL" id="XDQ44366.1"/>
    </source>
</evidence>
<keyword evidence="3" id="KW-0732">Signal</keyword>
<evidence type="ECO:0000256" key="2">
    <source>
        <dbReference type="ARBA" id="ARBA00010742"/>
    </source>
</evidence>
<dbReference type="RefSeq" id="WP_369223292.1">
    <property type="nucleotide sequence ID" value="NZ_CP163441.1"/>
</dbReference>
<comment type="subcellular location">
    <subcellularLocation>
        <location evidence="1">Periplasm</location>
    </subcellularLocation>
</comment>
<accession>A0AB39QQ59</accession>
<dbReference type="SUPFAM" id="SSF53850">
    <property type="entry name" value="Periplasmic binding protein-like II"/>
    <property type="match status" value="1"/>
</dbReference>
<proteinExistence type="inferred from homology"/>
<evidence type="ECO:0000259" key="4">
    <source>
        <dbReference type="Pfam" id="PF09084"/>
    </source>
</evidence>
<feature type="domain" description="SsuA/THI5-like" evidence="4">
    <location>
        <begin position="64"/>
        <end position="277"/>
    </location>
</feature>